<accession>A0ACC2G7B4</accession>
<gene>
    <name evidence="1" type="ORF">DPEC_G00194580</name>
</gene>
<sequence length="341" mass="37014">MEECSSSDNKSSGTNAAFVCNRQLGPCSYLGERSAVKTRETMSKQQAISPGKNFFAGGFGGVCLVFAGHPLDTIKVRIQTMPLPSPGQAPLYRGTFDCFKQTLAKEGVKGLYKGMAAPIIGVTPMFAVCFFGFGLGKKLQQKTPDDILTYQQLFAAGMLSGVFTTAIMAPGERIKCLLQIQAATGEVKYNGPMDCVKQLYKENGIRGIYRGTALTLMRDVPASGMYFMTYEWLKHSLTPEGKSPNELSVPSVLFAGGMAGIFNWAVAIPADVLKSRFQTAPEGKYPNGFRDVLRELLREEGVASLYKGFTAVMLRAFPANAACFLGFELAMKFLNWAAPSL</sequence>
<name>A0ACC2G7B4_DALPE</name>
<protein>
    <submittedName>
        <fullName evidence="1">Uncharacterized protein</fullName>
    </submittedName>
</protein>
<evidence type="ECO:0000313" key="2">
    <source>
        <dbReference type="Proteomes" id="UP001157502"/>
    </source>
</evidence>
<dbReference type="EMBL" id="CM055743">
    <property type="protein sequence ID" value="KAJ7999452.1"/>
    <property type="molecule type" value="Genomic_DNA"/>
</dbReference>
<organism evidence="1 2">
    <name type="scientific">Dallia pectoralis</name>
    <name type="common">Alaska blackfish</name>
    <dbReference type="NCBI Taxonomy" id="75939"/>
    <lineage>
        <taxon>Eukaryota</taxon>
        <taxon>Metazoa</taxon>
        <taxon>Chordata</taxon>
        <taxon>Craniata</taxon>
        <taxon>Vertebrata</taxon>
        <taxon>Euteleostomi</taxon>
        <taxon>Actinopterygii</taxon>
        <taxon>Neopterygii</taxon>
        <taxon>Teleostei</taxon>
        <taxon>Protacanthopterygii</taxon>
        <taxon>Esociformes</taxon>
        <taxon>Umbridae</taxon>
        <taxon>Dallia</taxon>
    </lineage>
</organism>
<comment type="caution">
    <text evidence="1">The sequence shown here is derived from an EMBL/GenBank/DDBJ whole genome shotgun (WGS) entry which is preliminary data.</text>
</comment>
<keyword evidence="2" id="KW-1185">Reference proteome</keyword>
<proteinExistence type="predicted"/>
<reference evidence="1" key="1">
    <citation type="submission" date="2021-05" db="EMBL/GenBank/DDBJ databases">
        <authorList>
            <person name="Pan Q."/>
            <person name="Jouanno E."/>
            <person name="Zahm M."/>
            <person name="Klopp C."/>
            <person name="Cabau C."/>
            <person name="Louis A."/>
            <person name="Berthelot C."/>
            <person name="Parey E."/>
            <person name="Roest Crollius H."/>
            <person name="Montfort J."/>
            <person name="Robinson-Rechavi M."/>
            <person name="Bouchez O."/>
            <person name="Lampietro C."/>
            <person name="Lopez Roques C."/>
            <person name="Donnadieu C."/>
            <person name="Postlethwait J."/>
            <person name="Bobe J."/>
            <person name="Dillon D."/>
            <person name="Chandos A."/>
            <person name="von Hippel F."/>
            <person name="Guiguen Y."/>
        </authorList>
    </citation>
    <scope>NUCLEOTIDE SEQUENCE</scope>
    <source>
        <strain evidence="1">YG-Jan2019</strain>
    </source>
</reference>
<dbReference type="Proteomes" id="UP001157502">
    <property type="component" value="Chromosome 16"/>
</dbReference>
<evidence type="ECO:0000313" key="1">
    <source>
        <dbReference type="EMBL" id="KAJ7999452.1"/>
    </source>
</evidence>